<evidence type="ECO:0000313" key="3">
    <source>
        <dbReference type="EMBL" id="CAA7025769.1"/>
    </source>
</evidence>
<dbReference type="OrthoDB" id="1750933at2759"/>
<organism evidence="3 4">
    <name type="scientific">Microthlaspi erraticum</name>
    <dbReference type="NCBI Taxonomy" id="1685480"/>
    <lineage>
        <taxon>Eukaryota</taxon>
        <taxon>Viridiplantae</taxon>
        <taxon>Streptophyta</taxon>
        <taxon>Embryophyta</taxon>
        <taxon>Tracheophyta</taxon>
        <taxon>Spermatophyta</taxon>
        <taxon>Magnoliopsida</taxon>
        <taxon>eudicotyledons</taxon>
        <taxon>Gunneridae</taxon>
        <taxon>Pentapetalae</taxon>
        <taxon>rosids</taxon>
        <taxon>malvids</taxon>
        <taxon>Brassicales</taxon>
        <taxon>Brassicaceae</taxon>
        <taxon>Coluteocarpeae</taxon>
        <taxon>Microthlaspi</taxon>
    </lineage>
</organism>
<dbReference type="InterPro" id="IPR004312">
    <property type="entry name" value="ATHILA_Orf1_C"/>
</dbReference>
<feature type="compositionally biased region" description="Basic and acidic residues" evidence="1">
    <location>
        <begin position="15"/>
        <end position="45"/>
    </location>
</feature>
<gene>
    <name evidence="3" type="ORF">MERR_LOCUS13004</name>
</gene>
<accession>A0A6D2IC08</accession>
<dbReference type="Pfam" id="PF03078">
    <property type="entry name" value="ATHILA"/>
    <property type="match status" value="1"/>
</dbReference>
<name>A0A6D2IC08_9BRAS</name>
<dbReference type="EMBL" id="CACVBM020001043">
    <property type="protein sequence ID" value="CAA7025769.1"/>
    <property type="molecule type" value="Genomic_DNA"/>
</dbReference>
<feature type="region of interest" description="Disordered" evidence="1">
    <location>
        <begin position="1"/>
        <end position="61"/>
    </location>
</feature>
<evidence type="ECO:0000259" key="2">
    <source>
        <dbReference type="Pfam" id="PF03078"/>
    </source>
</evidence>
<sequence length="522" mass="59834">MAKTKFTNKPVQSEDVERAREEKREGKKKVEYSGKRKKGAVKESAPKWPETAGQEMDDSMIPRPYGVQERIRILRRMQFMSMRYPHPETIKELGIEEDVNDILYYTELGEFTKLALPAYREPAIEFLASLKLKKHPQEAAAELKRDGIGYITFTLLGQEYLFSMLELETIYKFEENRGLDTEMCVPATELHALWRMISSRSYQISKNKSGHIKNPAIRYAHKEIANTLFARHDCSNVTTQELELLDAGIIQKLETLDDGEEMKGDLRQTSKAVVMVRSFMHVMRNAELSYEQGKIKEAHLVIGSLITSILLATKVKLPAPSHPPTFMDLAYLNMTWFLRGMHDGKHVYRFEHPTFGISKVLLPNVELTNTNTREGILFLPTADQLFMDGGDATVEEEQGREEGETLERRSSKLGEFDLIPYNASGSAPAIIKAHEHIGMLQKWCKKQDEVIKKLTETVNVLKEKLSCKSPKATKAASPTKTVELALRRSKRKRKQAHRHLQRLPPIQLHFRIDSRCISFQLH</sequence>
<evidence type="ECO:0000313" key="4">
    <source>
        <dbReference type="Proteomes" id="UP000467841"/>
    </source>
</evidence>
<dbReference type="Proteomes" id="UP000467841">
    <property type="component" value="Unassembled WGS sequence"/>
</dbReference>
<comment type="caution">
    <text evidence="3">The sequence shown here is derived from an EMBL/GenBank/DDBJ whole genome shotgun (WGS) entry which is preliminary data.</text>
</comment>
<keyword evidence="4" id="KW-1185">Reference proteome</keyword>
<proteinExistence type="predicted"/>
<feature type="domain" description="Arabidopsis retrotransposon Orf1 C-terminal" evidence="2">
    <location>
        <begin position="21"/>
        <end position="469"/>
    </location>
</feature>
<reference evidence="3" key="1">
    <citation type="submission" date="2020-01" db="EMBL/GenBank/DDBJ databases">
        <authorList>
            <person name="Mishra B."/>
        </authorList>
    </citation>
    <scope>NUCLEOTIDE SEQUENCE [LARGE SCALE GENOMIC DNA]</scope>
</reference>
<dbReference type="AlphaFoldDB" id="A0A6D2IC08"/>
<feature type="compositionally biased region" description="Polar residues" evidence="1">
    <location>
        <begin position="1"/>
        <end position="11"/>
    </location>
</feature>
<evidence type="ECO:0000256" key="1">
    <source>
        <dbReference type="SAM" id="MobiDB-lite"/>
    </source>
</evidence>
<protein>
    <recommendedName>
        <fullName evidence="2">Arabidopsis retrotransposon Orf1 C-terminal domain-containing protein</fullName>
    </recommendedName>
</protein>